<dbReference type="Pfam" id="PF00437">
    <property type="entry name" value="T2SSE"/>
    <property type="match status" value="1"/>
</dbReference>
<dbReference type="InterPro" id="IPR027417">
    <property type="entry name" value="P-loop_NTPase"/>
</dbReference>
<sequence length="434" mass="48399">MPKIAKQADDVKILEKDIESGIDELASLDEFGEKCKKANATEILSLIVSTAIKTESSDVHIESENSGIQLRFRIDGILHNIAKLEKNVWDKLISRIKLDSKLKINIKDKPQDGNFSVRIGGKEFDFRVSTLPTTYGESVVIRILYHEKVKNFTLEKLGIEDYAEKILLAELKKPNGMIIITGPTGSGKTTTLYAILNKLNTESNKIITIEDPIEYKIQGINQSEVSKERGYTFAKGLRSIVRQDPDIILVGEIRDKETTDIALNAALTGHLVFSTIHTNNAVGVIPRFLALAAKPYLLAPAINISIAQRLVRRICPDCKQKIEITIDDRERMVREIGMIPDNLKHKFNIDLKTAELYKGVGCKKCSGFGYKGQLGVFEIFQITDEIREIILSSNISESKLMAIAVQNGMVTMIQDGILKALKGITSLDEVFRVV</sequence>
<evidence type="ECO:0000259" key="4">
    <source>
        <dbReference type="PROSITE" id="PS00662"/>
    </source>
</evidence>
<dbReference type="EMBL" id="MNVB01000028">
    <property type="protein sequence ID" value="OIO17552.1"/>
    <property type="molecule type" value="Genomic_DNA"/>
</dbReference>
<comment type="similarity">
    <text evidence="1">Belongs to the GSP E family.</text>
</comment>
<evidence type="ECO:0000313" key="6">
    <source>
        <dbReference type="Proteomes" id="UP000182465"/>
    </source>
</evidence>
<dbReference type="Gene3D" id="3.30.450.90">
    <property type="match status" value="1"/>
</dbReference>
<dbReference type="InterPro" id="IPR003593">
    <property type="entry name" value="AAA+_ATPase"/>
</dbReference>
<proteinExistence type="inferred from homology"/>
<dbReference type="PROSITE" id="PS00662">
    <property type="entry name" value="T2SP_E"/>
    <property type="match status" value="1"/>
</dbReference>
<dbReference type="InterPro" id="IPR001482">
    <property type="entry name" value="T2SS/T4SS_dom"/>
</dbReference>
<dbReference type="PANTHER" id="PTHR30258">
    <property type="entry name" value="TYPE II SECRETION SYSTEM PROTEIN GSPE-RELATED"/>
    <property type="match status" value="1"/>
</dbReference>
<keyword evidence="3" id="KW-0067">ATP-binding</keyword>
<protein>
    <recommendedName>
        <fullName evidence="4">Bacterial type II secretion system protein E domain-containing protein</fullName>
    </recommendedName>
</protein>
<evidence type="ECO:0000313" key="5">
    <source>
        <dbReference type="EMBL" id="OIO17552.1"/>
    </source>
</evidence>
<keyword evidence="2" id="KW-0547">Nucleotide-binding</keyword>
<dbReference type="AlphaFoldDB" id="A0A1J4U0S7"/>
<organism evidence="5 6">
    <name type="scientific">Candidatus Kuenenbacteria bacterium CG1_02_38_13</name>
    <dbReference type="NCBI Taxonomy" id="1805235"/>
    <lineage>
        <taxon>Bacteria</taxon>
        <taxon>Candidatus Kueneniibacteriota</taxon>
    </lineage>
</organism>
<evidence type="ECO:0000256" key="1">
    <source>
        <dbReference type="ARBA" id="ARBA00006611"/>
    </source>
</evidence>
<reference evidence="5 6" key="1">
    <citation type="journal article" date="2016" name="Environ. Microbiol.">
        <title>Genomic resolution of a cold subsurface aquifer community provides metabolic insights for novel microbes adapted to high CO concentrations.</title>
        <authorList>
            <person name="Probst A.J."/>
            <person name="Castelle C.J."/>
            <person name="Singh A."/>
            <person name="Brown C.T."/>
            <person name="Anantharaman K."/>
            <person name="Sharon I."/>
            <person name="Hug L.A."/>
            <person name="Burstein D."/>
            <person name="Emerson J.B."/>
            <person name="Thomas B.C."/>
            <person name="Banfield J.F."/>
        </authorList>
    </citation>
    <scope>NUCLEOTIDE SEQUENCE [LARGE SCALE GENOMIC DNA]</scope>
    <source>
        <strain evidence="5">CG1_02_38_13</strain>
    </source>
</reference>
<feature type="domain" description="Bacterial type II secretion system protein E" evidence="4">
    <location>
        <begin position="241"/>
        <end position="255"/>
    </location>
</feature>
<accession>A0A1J4U0S7</accession>
<dbReference type="Proteomes" id="UP000182465">
    <property type="component" value="Unassembled WGS sequence"/>
</dbReference>
<name>A0A1J4U0S7_9BACT</name>
<comment type="caution">
    <text evidence="5">The sequence shown here is derived from an EMBL/GenBank/DDBJ whole genome shotgun (WGS) entry which is preliminary data.</text>
</comment>
<dbReference type="PANTHER" id="PTHR30258:SF1">
    <property type="entry name" value="PROTEIN TRANSPORT PROTEIN HOFB HOMOLOG"/>
    <property type="match status" value="1"/>
</dbReference>
<dbReference type="SUPFAM" id="SSF52540">
    <property type="entry name" value="P-loop containing nucleoside triphosphate hydrolases"/>
    <property type="match status" value="1"/>
</dbReference>
<dbReference type="GO" id="GO:0005886">
    <property type="term" value="C:plasma membrane"/>
    <property type="evidence" value="ECO:0007669"/>
    <property type="project" value="TreeGrafter"/>
</dbReference>
<dbReference type="GO" id="GO:0005524">
    <property type="term" value="F:ATP binding"/>
    <property type="evidence" value="ECO:0007669"/>
    <property type="project" value="UniProtKB-KW"/>
</dbReference>
<dbReference type="SMART" id="SM00382">
    <property type="entry name" value="AAA"/>
    <property type="match status" value="1"/>
</dbReference>
<dbReference type="CDD" id="cd01129">
    <property type="entry name" value="PulE-GspE-like"/>
    <property type="match status" value="1"/>
</dbReference>
<dbReference type="Gene3D" id="3.40.50.300">
    <property type="entry name" value="P-loop containing nucleotide triphosphate hydrolases"/>
    <property type="match status" value="1"/>
</dbReference>
<evidence type="ECO:0000256" key="3">
    <source>
        <dbReference type="ARBA" id="ARBA00022840"/>
    </source>
</evidence>
<dbReference type="GO" id="GO:0016887">
    <property type="term" value="F:ATP hydrolysis activity"/>
    <property type="evidence" value="ECO:0007669"/>
    <property type="project" value="TreeGrafter"/>
</dbReference>
<evidence type="ECO:0000256" key="2">
    <source>
        <dbReference type="ARBA" id="ARBA00022741"/>
    </source>
</evidence>
<gene>
    <name evidence="5" type="ORF">AUJ29_01195</name>
</gene>